<evidence type="ECO:0000313" key="2">
    <source>
        <dbReference type="Proteomes" id="UP001189429"/>
    </source>
</evidence>
<name>A0ABN9XE24_9DINO</name>
<evidence type="ECO:0000313" key="1">
    <source>
        <dbReference type="EMBL" id="CAK0896234.1"/>
    </source>
</evidence>
<reference evidence="1" key="1">
    <citation type="submission" date="2023-10" db="EMBL/GenBank/DDBJ databases">
        <authorList>
            <person name="Chen Y."/>
            <person name="Shah S."/>
            <person name="Dougan E. K."/>
            <person name="Thang M."/>
            <person name="Chan C."/>
        </authorList>
    </citation>
    <scope>NUCLEOTIDE SEQUENCE [LARGE SCALE GENOMIC DNA]</scope>
</reference>
<keyword evidence="2" id="KW-1185">Reference proteome</keyword>
<protein>
    <recommendedName>
        <fullName evidence="3">Subtilisin</fullName>
    </recommendedName>
</protein>
<sequence length="115" mass="12443">MGCSAQRGRRTRNGVRSWSELCTCSISLPALFKLTRGPVDSNNTCSARWCDSTCILFGHLDRTSPDAFNGQDEDADECGTQGGLFDTANADLFLFVNILRCLSGPTYSVALPRGS</sequence>
<evidence type="ECO:0008006" key="3">
    <source>
        <dbReference type="Google" id="ProtNLM"/>
    </source>
</evidence>
<organism evidence="1 2">
    <name type="scientific">Prorocentrum cordatum</name>
    <dbReference type="NCBI Taxonomy" id="2364126"/>
    <lineage>
        <taxon>Eukaryota</taxon>
        <taxon>Sar</taxon>
        <taxon>Alveolata</taxon>
        <taxon>Dinophyceae</taxon>
        <taxon>Prorocentrales</taxon>
        <taxon>Prorocentraceae</taxon>
        <taxon>Prorocentrum</taxon>
    </lineage>
</organism>
<proteinExistence type="predicted"/>
<dbReference type="EMBL" id="CAUYUJ010020160">
    <property type="protein sequence ID" value="CAK0896234.1"/>
    <property type="molecule type" value="Genomic_DNA"/>
</dbReference>
<gene>
    <name evidence="1" type="ORF">PCOR1329_LOCUS74754</name>
</gene>
<accession>A0ABN9XE24</accession>
<comment type="caution">
    <text evidence="1">The sequence shown here is derived from an EMBL/GenBank/DDBJ whole genome shotgun (WGS) entry which is preliminary data.</text>
</comment>
<dbReference type="Proteomes" id="UP001189429">
    <property type="component" value="Unassembled WGS sequence"/>
</dbReference>